<dbReference type="InterPro" id="IPR050336">
    <property type="entry name" value="Chromosome_partition/occlusion"/>
</dbReference>
<accession>A0A484UH63</accession>
<dbReference type="EMBL" id="CAADIM010000018">
    <property type="protein sequence ID" value="VFR81101.1"/>
    <property type="molecule type" value="Genomic_DNA"/>
</dbReference>
<dbReference type="EMBL" id="CAADIN010000014">
    <property type="protein sequence ID" value="VFR86107.1"/>
    <property type="molecule type" value="Genomic_DNA"/>
</dbReference>
<feature type="coiled-coil region" evidence="1">
    <location>
        <begin position="312"/>
        <end position="374"/>
    </location>
</feature>
<name>A0A484UH63_9ZZZZ</name>
<dbReference type="Pfam" id="PF02195">
    <property type="entry name" value="ParB_N"/>
    <property type="match status" value="1"/>
</dbReference>
<dbReference type="AlphaFoldDB" id="A0A484UH63"/>
<dbReference type="GO" id="GO:0005694">
    <property type="term" value="C:chromosome"/>
    <property type="evidence" value="ECO:0007669"/>
    <property type="project" value="TreeGrafter"/>
</dbReference>
<dbReference type="InterPro" id="IPR036086">
    <property type="entry name" value="ParB/Sulfiredoxin_sf"/>
</dbReference>
<gene>
    <name evidence="3" type="ORF">ISE1_2701</name>
    <name evidence="4" type="ORF">ISE2_4451</name>
</gene>
<evidence type="ECO:0000259" key="2">
    <source>
        <dbReference type="SMART" id="SM00470"/>
    </source>
</evidence>
<keyword evidence="1" id="KW-0175">Coiled coil</keyword>
<dbReference type="PANTHER" id="PTHR33375:SF7">
    <property type="entry name" value="CHROMOSOME 2-PARTITIONING PROTEIN PARB-RELATED"/>
    <property type="match status" value="1"/>
</dbReference>
<dbReference type="Gene3D" id="1.10.10.2830">
    <property type="match status" value="1"/>
</dbReference>
<evidence type="ECO:0000313" key="4">
    <source>
        <dbReference type="EMBL" id="VFR86107.1"/>
    </source>
</evidence>
<reference evidence="4" key="1">
    <citation type="submission" date="2019-03" db="EMBL/GenBank/DDBJ databases">
        <authorList>
            <person name="Danneels B."/>
        </authorList>
    </citation>
    <scope>NUCLEOTIDE SEQUENCE</scope>
</reference>
<dbReference type="PANTHER" id="PTHR33375">
    <property type="entry name" value="CHROMOSOME-PARTITIONING PROTEIN PARB-RELATED"/>
    <property type="match status" value="1"/>
</dbReference>
<organism evidence="4">
    <name type="scientific">plant metagenome</name>
    <dbReference type="NCBI Taxonomy" id="1297885"/>
    <lineage>
        <taxon>unclassified sequences</taxon>
        <taxon>metagenomes</taxon>
        <taxon>organismal metagenomes</taxon>
    </lineage>
</organism>
<dbReference type="CDD" id="cd16406">
    <property type="entry name" value="ParB_N_like"/>
    <property type="match status" value="1"/>
</dbReference>
<dbReference type="SMART" id="SM00470">
    <property type="entry name" value="ParB"/>
    <property type="match status" value="1"/>
</dbReference>
<dbReference type="GO" id="GO:0007059">
    <property type="term" value="P:chromosome segregation"/>
    <property type="evidence" value="ECO:0007669"/>
    <property type="project" value="TreeGrafter"/>
</dbReference>
<sequence length="654" mass="71268">MMNTVTEIAAVKAAATLADIPLSKLVLSDTYQARKIKGGKKITIAQLAATIKALDGLLQNLVVVEGKNGIYEVCAGGRRLQALQLLQSEGHIPADHPVPCRIIPADQAHHASLIENDAREDMHIADLVGAYGRLRAEGWTPDAIATAHGVAALSVKKMLALAHLAPELLDQLREDKTTLDVAQALAAVSDHERQIAAYKATKGHYARVSAIRHLLAEKEMPATAAVARYLTVASYEKAGGNVRRDLFTQGNEGVFLEDPALAQSLGIEKMQRSKLAKALEAEGWAWVECRIELSYEEKRHYGEIGRVRREPNKKEAKQLSDLQKQLDEKNHALSALHDQDEYDDIAEDSLLEAIDKLEDDIEELEKTFLVYDAEQKKVAGCIVTLSSRGELIAYQGLIRREDREAAAQQAAASGAADADNAMTLPSPVTRPAHSQALIERLAAQQAAAVAAEIAVRPNLALCLMLTQMIGQIDSARDYHPKHRYFNIGATSSRHYLKTSDPAIEDSPARQSLNEKLGEWTDILGGKSPEEVLEILLAKPQDELLQLLALLLAQTVTSKDGNSGLQTYQLHHLTSVMGFDIADWWTPTRASYLDAVSKDQIVKVVTEAVDAESAAPLAKMKKGDAAAQAETLLAGRRWLPEPLRTLESAKASTDA</sequence>
<dbReference type="InterPro" id="IPR003115">
    <property type="entry name" value="ParB_N"/>
</dbReference>
<feature type="domain" description="ParB-like N-terminal" evidence="2">
    <location>
        <begin position="18"/>
        <end position="117"/>
    </location>
</feature>
<dbReference type="SUPFAM" id="SSF109709">
    <property type="entry name" value="KorB DNA-binding domain-like"/>
    <property type="match status" value="1"/>
</dbReference>
<evidence type="ECO:0000313" key="3">
    <source>
        <dbReference type="EMBL" id="VFR81101.1"/>
    </source>
</evidence>
<dbReference type="Gene3D" id="3.90.1530.30">
    <property type="match status" value="1"/>
</dbReference>
<dbReference type="InterPro" id="IPR041468">
    <property type="entry name" value="HTH_ParB/Spo0J"/>
</dbReference>
<dbReference type="SUPFAM" id="SSF110849">
    <property type="entry name" value="ParB/Sulfiredoxin"/>
    <property type="match status" value="1"/>
</dbReference>
<proteinExistence type="predicted"/>
<dbReference type="Pfam" id="PF17762">
    <property type="entry name" value="HTH_ParB"/>
    <property type="match status" value="1"/>
</dbReference>
<protein>
    <submittedName>
        <fullName evidence="4">Putative plasmid stabilization protein</fullName>
    </submittedName>
</protein>
<evidence type="ECO:0000256" key="1">
    <source>
        <dbReference type="SAM" id="Coils"/>
    </source>
</evidence>